<dbReference type="EMBL" id="HBHP01029727">
    <property type="protein sequence ID" value="CAD9774340.1"/>
    <property type="molecule type" value="Transcribed_RNA"/>
</dbReference>
<feature type="compositionally biased region" description="Low complexity" evidence="1">
    <location>
        <begin position="119"/>
        <end position="131"/>
    </location>
</feature>
<organism evidence="2">
    <name type="scientific">Lotharella oceanica</name>
    <dbReference type="NCBI Taxonomy" id="641309"/>
    <lineage>
        <taxon>Eukaryota</taxon>
        <taxon>Sar</taxon>
        <taxon>Rhizaria</taxon>
        <taxon>Cercozoa</taxon>
        <taxon>Chlorarachniophyceae</taxon>
        <taxon>Lotharella</taxon>
    </lineage>
</organism>
<dbReference type="SUPFAM" id="SSF47113">
    <property type="entry name" value="Histone-fold"/>
    <property type="match status" value="1"/>
</dbReference>
<dbReference type="AlphaFoldDB" id="A0A7S2U0N9"/>
<name>A0A7S2U0N9_9EUKA</name>
<feature type="region of interest" description="Disordered" evidence="1">
    <location>
        <begin position="99"/>
        <end position="131"/>
    </location>
</feature>
<evidence type="ECO:0000313" key="2">
    <source>
        <dbReference type="EMBL" id="CAD9774340.1"/>
    </source>
</evidence>
<proteinExistence type="predicted"/>
<evidence type="ECO:0008006" key="3">
    <source>
        <dbReference type="Google" id="ProtNLM"/>
    </source>
</evidence>
<sequence>MQNAQQKKTKALTRGRIKRVAMNDMSLRSISALALYFLDGATESCLSTILEDVKNEAKARKHMLLGPQHLKHCLAKYPRMEAIMGRAVRDAPDIDAPVHVRKKAKKGEPRDMEIHSIESDSSGIVGSDDGD</sequence>
<protein>
    <recommendedName>
        <fullName evidence="3">Transcription factor CBF/NF-Y/archaeal histone domain-containing protein</fullName>
    </recommendedName>
</protein>
<accession>A0A7S2U0N9</accession>
<dbReference type="GO" id="GO:0046982">
    <property type="term" value="F:protein heterodimerization activity"/>
    <property type="evidence" value="ECO:0007669"/>
    <property type="project" value="InterPro"/>
</dbReference>
<evidence type="ECO:0000256" key="1">
    <source>
        <dbReference type="SAM" id="MobiDB-lite"/>
    </source>
</evidence>
<dbReference type="Gene3D" id="1.10.20.10">
    <property type="entry name" value="Histone, subunit A"/>
    <property type="match status" value="1"/>
</dbReference>
<dbReference type="InterPro" id="IPR009072">
    <property type="entry name" value="Histone-fold"/>
</dbReference>
<feature type="compositionally biased region" description="Basic and acidic residues" evidence="1">
    <location>
        <begin position="106"/>
        <end position="118"/>
    </location>
</feature>
<reference evidence="2" key="1">
    <citation type="submission" date="2021-01" db="EMBL/GenBank/DDBJ databases">
        <authorList>
            <person name="Corre E."/>
            <person name="Pelletier E."/>
            <person name="Niang G."/>
            <person name="Scheremetjew M."/>
            <person name="Finn R."/>
            <person name="Kale V."/>
            <person name="Holt S."/>
            <person name="Cochrane G."/>
            <person name="Meng A."/>
            <person name="Brown T."/>
            <person name="Cohen L."/>
        </authorList>
    </citation>
    <scope>NUCLEOTIDE SEQUENCE</scope>
    <source>
        <strain evidence="2">CCMP622</strain>
    </source>
</reference>
<gene>
    <name evidence="2" type="ORF">LSP00402_LOCUS18333</name>
</gene>